<dbReference type="Proteomes" id="UP000630805">
    <property type="component" value="Unassembled WGS sequence"/>
</dbReference>
<accession>A0ABX2PVZ5</accession>
<name>A0ABX2PVZ5_9RHOB</name>
<dbReference type="RefSeq" id="WP_176866253.1">
    <property type="nucleotide sequence ID" value="NZ_JABXWT010000010.1"/>
</dbReference>
<protein>
    <submittedName>
        <fullName evidence="1">Uncharacterized protein</fullName>
    </submittedName>
</protein>
<gene>
    <name evidence="1" type="ORF">HW561_15505</name>
</gene>
<comment type="caution">
    <text evidence="1">The sequence shown here is derived from an EMBL/GenBank/DDBJ whole genome shotgun (WGS) entry which is preliminary data.</text>
</comment>
<keyword evidence="2" id="KW-1185">Reference proteome</keyword>
<sequence>MTNPINAKRVKLLADLEYLVGNNCYNPKIQNYGAHGIYQGEGRSIRYPLTVLDGENEPKKSRGKASVADAKELSTGYYAFGVNRLHIIKALDEVLRHLEDNHGLKL</sequence>
<reference evidence="1 2" key="1">
    <citation type="submission" date="2020-06" db="EMBL/GenBank/DDBJ databases">
        <authorList>
            <person name="Cao W.R."/>
        </authorList>
    </citation>
    <scope>NUCLEOTIDE SEQUENCE [LARGE SCALE GENOMIC DNA]</scope>
    <source>
        <strain evidence="1 2">B1Z28</strain>
    </source>
</reference>
<proteinExistence type="predicted"/>
<organism evidence="1 2">
    <name type="scientific">Ruegeria haliotis</name>
    <dbReference type="NCBI Taxonomy" id="2747601"/>
    <lineage>
        <taxon>Bacteria</taxon>
        <taxon>Pseudomonadati</taxon>
        <taxon>Pseudomonadota</taxon>
        <taxon>Alphaproteobacteria</taxon>
        <taxon>Rhodobacterales</taxon>
        <taxon>Roseobacteraceae</taxon>
        <taxon>Ruegeria</taxon>
    </lineage>
</organism>
<dbReference type="EMBL" id="JABXWT010000010">
    <property type="protein sequence ID" value="NVO57199.1"/>
    <property type="molecule type" value="Genomic_DNA"/>
</dbReference>
<evidence type="ECO:0000313" key="2">
    <source>
        <dbReference type="Proteomes" id="UP000630805"/>
    </source>
</evidence>
<evidence type="ECO:0000313" key="1">
    <source>
        <dbReference type="EMBL" id="NVO57199.1"/>
    </source>
</evidence>